<dbReference type="AlphaFoldDB" id="A0A9I9E8K9"/>
<dbReference type="PANTHER" id="PTHR31549:SF190">
    <property type="entry name" value="UPF0481 PROTEIN-RELATED"/>
    <property type="match status" value="1"/>
</dbReference>
<proteinExistence type="predicted"/>
<dbReference type="PANTHER" id="PTHR31549">
    <property type="entry name" value="PROTEIN, PUTATIVE (DUF247)-RELATED-RELATED"/>
    <property type="match status" value="1"/>
</dbReference>
<accession>A0A9I9E8K9</accession>
<protein>
    <submittedName>
        <fullName evidence="1">Uncharacterized protein</fullName>
    </submittedName>
</protein>
<organism evidence="1">
    <name type="scientific">Cucumis melo</name>
    <name type="common">Muskmelon</name>
    <dbReference type="NCBI Taxonomy" id="3656"/>
    <lineage>
        <taxon>Eukaryota</taxon>
        <taxon>Viridiplantae</taxon>
        <taxon>Streptophyta</taxon>
        <taxon>Embryophyta</taxon>
        <taxon>Tracheophyta</taxon>
        <taxon>Spermatophyta</taxon>
        <taxon>Magnoliopsida</taxon>
        <taxon>eudicotyledons</taxon>
        <taxon>Gunneridae</taxon>
        <taxon>Pentapetalae</taxon>
        <taxon>rosids</taxon>
        <taxon>fabids</taxon>
        <taxon>Cucurbitales</taxon>
        <taxon>Cucurbitaceae</taxon>
        <taxon>Benincaseae</taxon>
        <taxon>Cucumis</taxon>
    </lineage>
</organism>
<dbReference type="InterPro" id="IPR004158">
    <property type="entry name" value="DUF247_pln"/>
</dbReference>
<sequence length="192" mass="22593">MTLRWFGFVRKYKINDLYHKQPKHLLDFLSFYFFPLPPNDDHMQNKQNETKNSDQNNNNLLRFFRTLFPAYWQKKNDDFFGVSVLRCFPSKKATTHEKNSKHFRLSPPSITELCEAGVTIKAAKNEELCFMNISFKNEILEIPCIDIDRNEEMYAIQYVLFLDDLINMEEDAHLLAKAGVIINTLGDSDKDI</sequence>
<dbReference type="EnsemblPlants" id="MELO3C030308.2.1">
    <property type="protein sequence ID" value="MELO3C030308.2.1"/>
    <property type="gene ID" value="MELO3C030308.2"/>
</dbReference>
<evidence type="ECO:0000313" key="1">
    <source>
        <dbReference type="EnsemblPlants" id="MELO3C030308.2.1"/>
    </source>
</evidence>
<dbReference type="Gramene" id="MELO3C030308.2.1">
    <property type="protein sequence ID" value="MELO3C030308.2.1"/>
    <property type="gene ID" value="MELO3C030308.2"/>
</dbReference>
<dbReference type="Pfam" id="PF03140">
    <property type="entry name" value="DUF247"/>
    <property type="match status" value="1"/>
</dbReference>
<name>A0A9I9E8K9_CUCME</name>
<reference evidence="1" key="1">
    <citation type="submission" date="2023-03" db="UniProtKB">
        <authorList>
            <consortium name="EnsemblPlants"/>
        </authorList>
    </citation>
    <scope>IDENTIFICATION</scope>
</reference>